<evidence type="ECO:0000256" key="1">
    <source>
        <dbReference type="SAM" id="MobiDB-lite"/>
    </source>
</evidence>
<organism evidence="2 3">
    <name type="scientific">Cryptosporidium xiaoi</name>
    <dbReference type="NCBI Taxonomy" id="659607"/>
    <lineage>
        <taxon>Eukaryota</taxon>
        <taxon>Sar</taxon>
        <taxon>Alveolata</taxon>
        <taxon>Apicomplexa</taxon>
        <taxon>Conoidasida</taxon>
        <taxon>Coccidia</taxon>
        <taxon>Eucoccidiorida</taxon>
        <taxon>Eimeriorina</taxon>
        <taxon>Cryptosporidiidae</taxon>
        <taxon>Cryptosporidium</taxon>
    </lineage>
</organism>
<name>A0AAV9XT18_9CRYT</name>
<dbReference type="AlphaFoldDB" id="A0AAV9XT18"/>
<proteinExistence type="predicted"/>
<sequence>MEKINELIRVDNNEIGIKGGAKIENNDGVVAGVENGGTSCIIDDLNMVNGPKFNKGEGNFENKNRIETENVNEMKNVGYEWCNELLSFPNMFNNVFSSLYRYNEYIDQRWLLIEDNYNKLVELLLEISRNTSLEEEKNNVRSEFTCLLNNTDAKDGGFIIKEMLLSKENVEYRSINDKTSILQHIDCVKNEIKIEINTSSDDIQRKYNVMSNNSNFLQNMEISKHIYCDLYNKYQTSINDIDITFDRKEEILLKLNSKLKMIISSIELFMKNNPGILESNVKPIYNISNTELVDLNLNRKKSNMRGRPPGSVTRGRPPGSTNSNNSNLTKKNIIKRKYSNLS</sequence>
<feature type="region of interest" description="Disordered" evidence="1">
    <location>
        <begin position="298"/>
        <end position="342"/>
    </location>
</feature>
<accession>A0AAV9XT18</accession>
<evidence type="ECO:0000313" key="2">
    <source>
        <dbReference type="EMBL" id="KAK6587831.1"/>
    </source>
</evidence>
<reference evidence="2 3" key="1">
    <citation type="submission" date="2023-10" db="EMBL/GenBank/DDBJ databases">
        <title>Comparative genomics analysis reveals potential genetic determinants of host preference in Cryptosporidium xiaoi.</title>
        <authorList>
            <person name="Xiao L."/>
            <person name="Li J."/>
        </authorList>
    </citation>
    <scope>NUCLEOTIDE SEQUENCE [LARGE SCALE GENOMIC DNA]</scope>
    <source>
        <strain evidence="2 3">52996</strain>
    </source>
</reference>
<feature type="compositionally biased region" description="Low complexity" evidence="1">
    <location>
        <begin position="320"/>
        <end position="331"/>
    </location>
</feature>
<comment type="caution">
    <text evidence="2">The sequence shown here is derived from an EMBL/GenBank/DDBJ whole genome shotgun (WGS) entry which is preliminary data.</text>
</comment>
<dbReference type="EMBL" id="JAWDEY010000036">
    <property type="protein sequence ID" value="KAK6587831.1"/>
    <property type="molecule type" value="Genomic_DNA"/>
</dbReference>
<gene>
    <name evidence="2" type="ORF">RS030_81445</name>
</gene>
<feature type="compositionally biased region" description="Basic residues" evidence="1">
    <location>
        <begin position="332"/>
        <end position="342"/>
    </location>
</feature>
<evidence type="ECO:0000313" key="3">
    <source>
        <dbReference type="Proteomes" id="UP001311799"/>
    </source>
</evidence>
<dbReference type="Proteomes" id="UP001311799">
    <property type="component" value="Unassembled WGS sequence"/>
</dbReference>
<keyword evidence="3" id="KW-1185">Reference proteome</keyword>
<protein>
    <submittedName>
        <fullName evidence="2">Uncharacterized protein</fullName>
    </submittedName>
</protein>